<gene>
    <name evidence="18" type="primary">mutT</name>
    <name evidence="18" type="ORF">Pan161_52360</name>
</gene>
<dbReference type="InterPro" id="IPR047127">
    <property type="entry name" value="MutT-like"/>
</dbReference>
<dbReference type="GO" id="GO:0008413">
    <property type="term" value="F:8-oxo-7,8-dihydroguanosine triphosphate pyrophosphatase activity"/>
    <property type="evidence" value="ECO:0007669"/>
    <property type="project" value="TreeGrafter"/>
</dbReference>
<protein>
    <recommendedName>
        <fullName evidence="13">8-oxo-dGTP diphosphatase</fullName>
        <ecNumber evidence="12">3.6.1.55</ecNumber>
    </recommendedName>
    <alternativeName>
        <fullName evidence="16">7,8-dihydro-8-oxoguanine-triphosphatase</fullName>
    </alternativeName>
    <alternativeName>
        <fullName evidence="15">Mutator protein MutT</fullName>
    </alternativeName>
    <alternativeName>
        <fullName evidence="14">dGTP pyrophosphohydrolase</fullName>
    </alternativeName>
</protein>
<dbReference type="GO" id="GO:0006260">
    <property type="term" value="P:DNA replication"/>
    <property type="evidence" value="ECO:0007669"/>
    <property type="project" value="UniProtKB-KW"/>
</dbReference>
<dbReference type="RefSeq" id="WP_145231530.1">
    <property type="nucleotide sequence ID" value="NZ_CP036343.1"/>
</dbReference>
<dbReference type="EMBL" id="CP036343">
    <property type="protein sequence ID" value="QDT93556.1"/>
    <property type="molecule type" value="Genomic_DNA"/>
</dbReference>
<evidence type="ECO:0000256" key="6">
    <source>
        <dbReference type="ARBA" id="ARBA00022763"/>
    </source>
</evidence>
<dbReference type="KEGG" id="gax:Pan161_52360"/>
<dbReference type="InterPro" id="IPR029119">
    <property type="entry name" value="MutY_C"/>
</dbReference>
<dbReference type="EC" id="3.6.1.55" evidence="12"/>
<evidence type="ECO:0000256" key="5">
    <source>
        <dbReference type="ARBA" id="ARBA00022723"/>
    </source>
</evidence>
<evidence type="ECO:0000256" key="11">
    <source>
        <dbReference type="ARBA" id="ARBA00036904"/>
    </source>
</evidence>
<dbReference type="SUPFAM" id="SSF55811">
    <property type="entry name" value="Nudix"/>
    <property type="match status" value="1"/>
</dbReference>
<proteinExistence type="inferred from homology"/>
<dbReference type="GO" id="GO:0044716">
    <property type="term" value="F:8-oxo-GDP phosphatase activity"/>
    <property type="evidence" value="ECO:0007669"/>
    <property type="project" value="TreeGrafter"/>
</dbReference>
<feature type="domain" description="Nudix hydrolase" evidence="17">
    <location>
        <begin position="4"/>
        <end position="133"/>
    </location>
</feature>
<keyword evidence="9" id="KW-0234">DNA repair</keyword>
<dbReference type="Pfam" id="PF14815">
    <property type="entry name" value="NUDIX_4"/>
    <property type="match status" value="1"/>
</dbReference>
<evidence type="ECO:0000256" key="10">
    <source>
        <dbReference type="ARBA" id="ARBA00035861"/>
    </source>
</evidence>
<evidence type="ECO:0000256" key="15">
    <source>
        <dbReference type="ARBA" id="ARBA00041979"/>
    </source>
</evidence>
<comment type="catalytic activity">
    <reaction evidence="10">
        <text>8-oxo-dGTP + H2O = 8-oxo-dGMP + diphosphate + H(+)</text>
        <dbReference type="Rhea" id="RHEA:31575"/>
        <dbReference type="ChEBI" id="CHEBI:15377"/>
        <dbReference type="ChEBI" id="CHEBI:15378"/>
        <dbReference type="ChEBI" id="CHEBI:33019"/>
        <dbReference type="ChEBI" id="CHEBI:63224"/>
        <dbReference type="ChEBI" id="CHEBI:77896"/>
        <dbReference type="EC" id="3.6.1.55"/>
    </reaction>
</comment>
<dbReference type="GO" id="GO:0035539">
    <property type="term" value="F:8-oxo-7,8-dihydrodeoxyguanosine triphosphate pyrophosphatase activity"/>
    <property type="evidence" value="ECO:0007669"/>
    <property type="project" value="UniProtKB-EC"/>
</dbReference>
<keyword evidence="4" id="KW-0235">DNA replication</keyword>
<evidence type="ECO:0000259" key="17">
    <source>
        <dbReference type="PROSITE" id="PS51462"/>
    </source>
</evidence>
<dbReference type="PROSITE" id="PS51462">
    <property type="entry name" value="NUDIX"/>
    <property type="match status" value="1"/>
</dbReference>
<evidence type="ECO:0000313" key="19">
    <source>
        <dbReference type="Proteomes" id="UP000316855"/>
    </source>
</evidence>
<evidence type="ECO:0000256" key="12">
    <source>
        <dbReference type="ARBA" id="ARBA00038905"/>
    </source>
</evidence>
<keyword evidence="19" id="KW-1185">Reference proteome</keyword>
<dbReference type="GO" id="GO:0044715">
    <property type="term" value="F:8-oxo-dGDP phosphatase activity"/>
    <property type="evidence" value="ECO:0007669"/>
    <property type="project" value="TreeGrafter"/>
</dbReference>
<dbReference type="PANTHER" id="PTHR47707">
    <property type="entry name" value="8-OXO-DGTP DIPHOSPHATASE"/>
    <property type="match status" value="1"/>
</dbReference>
<dbReference type="Gene3D" id="3.90.79.10">
    <property type="entry name" value="Nucleoside Triphosphate Pyrophosphohydrolase"/>
    <property type="match status" value="1"/>
</dbReference>
<accession>A0A517VKL2</accession>
<keyword evidence="7 18" id="KW-0378">Hydrolase</keyword>
<evidence type="ECO:0000256" key="3">
    <source>
        <dbReference type="ARBA" id="ARBA00022457"/>
    </source>
</evidence>
<evidence type="ECO:0000256" key="2">
    <source>
        <dbReference type="ARBA" id="ARBA00005582"/>
    </source>
</evidence>
<keyword evidence="8" id="KW-0460">Magnesium</keyword>
<comment type="cofactor">
    <cofactor evidence="1">
        <name>Mg(2+)</name>
        <dbReference type="ChEBI" id="CHEBI:18420"/>
    </cofactor>
</comment>
<evidence type="ECO:0000256" key="14">
    <source>
        <dbReference type="ARBA" id="ARBA00041592"/>
    </source>
</evidence>
<keyword evidence="3" id="KW-0515">Mutator protein</keyword>
<evidence type="ECO:0000256" key="9">
    <source>
        <dbReference type="ARBA" id="ARBA00023204"/>
    </source>
</evidence>
<evidence type="ECO:0000256" key="7">
    <source>
        <dbReference type="ARBA" id="ARBA00022801"/>
    </source>
</evidence>
<sequence length="137" mass="15169">MSNRKVSHIGVAVVEYQRRFLVGIRNGDSPLAGYHEFPGGKCHTGEPSSACAARECREEAGLEVIPVHNLLSVQHSYDHAELDLDFWLCRPADASDELFKQTLHGFHWIPAAELPELSFPAANSAIVELLVKQYASE</sequence>
<comment type="catalytic activity">
    <reaction evidence="11">
        <text>8-oxo-GTP + H2O = 8-oxo-GMP + diphosphate + H(+)</text>
        <dbReference type="Rhea" id="RHEA:67616"/>
        <dbReference type="ChEBI" id="CHEBI:15377"/>
        <dbReference type="ChEBI" id="CHEBI:15378"/>
        <dbReference type="ChEBI" id="CHEBI:33019"/>
        <dbReference type="ChEBI" id="CHEBI:143553"/>
        <dbReference type="ChEBI" id="CHEBI:145694"/>
    </reaction>
</comment>
<organism evidence="18 19">
    <name type="scientific">Gimesia algae</name>
    <dbReference type="NCBI Taxonomy" id="2527971"/>
    <lineage>
        <taxon>Bacteria</taxon>
        <taxon>Pseudomonadati</taxon>
        <taxon>Planctomycetota</taxon>
        <taxon>Planctomycetia</taxon>
        <taxon>Planctomycetales</taxon>
        <taxon>Planctomycetaceae</taxon>
        <taxon>Gimesia</taxon>
    </lineage>
</organism>
<comment type="similarity">
    <text evidence="2">Belongs to the Nudix hydrolase family.</text>
</comment>
<dbReference type="InterPro" id="IPR000086">
    <property type="entry name" value="NUDIX_hydrolase_dom"/>
</dbReference>
<name>A0A517VKL2_9PLAN</name>
<evidence type="ECO:0000256" key="8">
    <source>
        <dbReference type="ARBA" id="ARBA00022842"/>
    </source>
</evidence>
<evidence type="ECO:0000256" key="13">
    <source>
        <dbReference type="ARBA" id="ARBA00040794"/>
    </source>
</evidence>
<dbReference type="Proteomes" id="UP000316855">
    <property type="component" value="Chromosome"/>
</dbReference>
<evidence type="ECO:0000313" key="18">
    <source>
        <dbReference type="EMBL" id="QDT93556.1"/>
    </source>
</evidence>
<evidence type="ECO:0000256" key="1">
    <source>
        <dbReference type="ARBA" id="ARBA00001946"/>
    </source>
</evidence>
<keyword evidence="5" id="KW-0479">Metal-binding</keyword>
<dbReference type="CDD" id="cd03425">
    <property type="entry name" value="NUDIX_MutT_NudA_like"/>
    <property type="match status" value="1"/>
</dbReference>
<dbReference type="GO" id="GO:0046872">
    <property type="term" value="F:metal ion binding"/>
    <property type="evidence" value="ECO:0007669"/>
    <property type="project" value="UniProtKB-KW"/>
</dbReference>
<evidence type="ECO:0000256" key="16">
    <source>
        <dbReference type="ARBA" id="ARBA00042798"/>
    </source>
</evidence>
<dbReference type="OrthoDB" id="9810648at2"/>
<dbReference type="PANTHER" id="PTHR47707:SF1">
    <property type="entry name" value="NUDIX HYDROLASE FAMILY PROTEIN"/>
    <property type="match status" value="1"/>
</dbReference>
<keyword evidence="6" id="KW-0227">DNA damage</keyword>
<evidence type="ECO:0000256" key="4">
    <source>
        <dbReference type="ARBA" id="ARBA00022705"/>
    </source>
</evidence>
<reference evidence="18 19" key="1">
    <citation type="submission" date="2019-02" db="EMBL/GenBank/DDBJ databases">
        <title>Deep-cultivation of Planctomycetes and their phenomic and genomic characterization uncovers novel biology.</title>
        <authorList>
            <person name="Wiegand S."/>
            <person name="Jogler M."/>
            <person name="Boedeker C."/>
            <person name="Pinto D."/>
            <person name="Vollmers J."/>
            <person name="Rivas-Marin E."/>
            <person name="Kohn T."/>
            <person name="Peeters S.H."/>
            <person name="Heuer A."/>
            <person name="Rast P."/>
            <person name="Oberbeckmann S."/>
            <person name="Bunk B."/>
            <person name="Jeske O."/>
            <person name="Meyerdierks A."/>
            <person name="Storesund J.E."/>
            <person name="Kallscheuer N."/>
            <person name="Luecker S."/>
            <person name="Lage O.M."/>
            <person name="Pohl T."/>
            <person name="Merkel B.J."/>
            <person name="Hornburger P."/>
            <person name="Mueller R.-W."/>
            <person name="Bruemmer F."/>
            <person name="Labrenz M."/>
            <person name="Spormann A.M."/>
            <person name="Op den Camp H."/>
            <person name="Overmann J."/>
            <person name="Amann R."/>
            <person name="Jetten M.S.M."/>
            <person name="Mascher T."/>
            <person name="Medema M.H."/>
            <person name="Devos D.P."/>
            <person name="Kaster A.-K."/>
            <person name="Ovreas L."/>
            <person name="Rohde M."/>
            <person name="Galperin M.Y."/>
            <person name="Jogler C."/>
        </authorList>
    </citation>
    <scope>NUCLEOTIDE SEQUENCE [LARGE SCALE GENOMIC DNA]</scope>
    <source>
        <strain evidence="18 19">Pan161</strain>
    </source>
</reference>
<dbReference type="InterPro" id="IPR015797">
    <property type="entry name" value="NUDIX_hydrolase-like_dom_sf"/>
</dbReference>
<dbReference type="GO" id="GO:0006281">
    <property type="term" value="P:DNA repair"/>
    <property type="evidence" value="ECO:0007669"/>
    <property type="project" value="UniProtKB-KW"/>
</dbReference>
<dbReference type="AlphaFoldDB" id="A0A517VKL2"/>